<dbReference type="AlphaFoldDB" id="A0A9X2FUE2"/>
<organism evidence="2 3">
    <name type="scientific">Idiomarina rhizosphaerae</name>
    <dbReference type="NCBI Taxonomy" id="2961572"/>
    <lineage>
        <taxon>Bacteria</taxon>
        <taxon>Pseudomonadati</taxon>
        <taxon>Pseudomonadota</taxon>
        <taxon>Gammaproteobacteria</taxon>
        <taxon>Alteromonadales</taxon>
        <taxon>Idiomarinaceae</taxon>
        <taxon>Idiomarina</taxon>
    </lineage>
</organism>
<gene>
    <name evidence="2" type="ORF">NJR55_06625</name>
</gene>
<dbReference type="GO" id="GO:0004519">
    <property type="term" value="F:endonuclease activity"/>
    <property type="evidence" value="ECO:0007669"/>
    <property type="project" value="UniProtKB-KW"/>
</dbReference>
<proteinExistence type="predicted"/>
<name>A0A9X2FUE2_9GAMM</name>
<keyword evidence="3" id="KW-1185">Reference proteome</keyword>
<accession>A0A9X2FUE2</accession>
<evidence type="ECO:0000313" key="2">
    <source>
        <dbReference type="EMBL" id="MCP1339266.1"/>
    </source>
</evidence>
<dbReference type="EMBL" id="JAMZDE010000006">
    <property type="protein sequence ID" value="MCP1339266.1"/>
    <property type="molecule type" value="Genomic_DNA"/>
</dbReference>
<keyword evidence="2" id="KW-0540">Nuclease</keyword>
<dbReference type="InterPro" id="IPR003615">
    <property type="entry name" value="HNH_nuc"/>
</dbReference>
<dbReference type="Proteomes" id="UP001139474">
    <property type="component" value="Unassembled WGS sequence"/>
</dbReference>
<evidence type="ECO:0000313" key="3">
    <source>
        <dbReference type="Proteomes" id="UP001139474"/>
    </source>
</evidence>
<protein>
    <submittedName>
        <fullName evidence="2">HNH endonuclease</fullName>
    </submittedName>
</protein>
<keyword evidence="2" id="KW-0255">Endonuclease</keyword>
<sequence>MWPQKVKENVLVACGRHCCVCHMFCGRNIELHHILMESKGGDSNFDNCIPLCFNCHAEAGHYNSEHPKGTKYSSKELRKHRDRWYQAVKELEFLESKWKESQNKQIEEVYEDQVVTLKGFVWREAFPGPPNYDSFETDRIETYWMLVLPEPISLFTNSFETEETIKIENIKKLQLCVDSEFYKSNREIVRTNVELTGKLFMSISGHHHGDANFDIRALHA</sequence>
<evidence type="ECO:0000259" key="1">
    <source>
        <dbReference type="Pfam" id="PF01844"/>
    </source>
</evidence>
<dbReference type="GO" id="GO:0003676">
    <property type="term" value="F:nucleic acid binding"/>
    <property type="evidence" value="ECO:0007669"/>
    <property type="project" value="InterPro"/>
</dbReference>
<dbReference type="CDD" id="cd00085">
    <property type="entry name" value="HNHc"/>
    <property type="match status" value="1"/>
</dbReference>
<reference evidence="2" key="1">
    <citation type="submission" date="2022-06" db="EMBL/GenBank/DDBJ databases">
        <title>Idiomarina rhizosphaerae M1R2S28.</title>
        <authorList>
            <person name="Sun J.-Q."/>
            <person name="Li L.-F."/>
        </authorList>
    </citation>
    <scope>NUCLEOTIDE SEQUENCE</scope>
    <source>
        <strain evidence="2">M1R2S28</strain>
    </source>
</reference>
<comment type="caution">
    <text evidence="2">The sequence shown here is derived from an EMBL/GenBank/DDBJ whole genome shotgun (WGS) entry which is preliminary data.</text>
</comment>
<dbReference type="Pfam" id="PF01844">
    <property type="entry name" value="HNH"/>
    <property type="match status" value="1"/>
</dbReference>
<dbReference type="InterPro" id="IPR002711">
    <property type="entry name" value="HNH"/>
</dbReference>
<feature type="domain" description="HNH" evidence="1">
    <location>
        <begin position="18"/>
        <end position="58"/>
    </location>
</feature>
<dbReference type="Gene3D" id="1.10.30.50">
    <property type="match status" value="1"/>
</dbReference>
<dbReference type="GO" id="GO:0008270">
    <property type="term" value="F:zinc ion binding"/>
    <property type="evidence" value="ECO:0007669"/>
    <property type="project" value="InterPro"/>
</dbReference>
<keyword evidence="2" id="KW-0378">Hydrolase</keyword>
<dbReference type="RefSeq" id="WP_253618928.1">
    <property type="nucleotide sequence ID" value="NZ_JAMZDE010000006.1"/>
</dbReference>